<sequence>MTAPVAAPKGDQRKLCAILLNPPLRPAIDTISHRNLLAALPLTGCTQLRLANLIDLQSKDQNQLASLVVTESDLERSRLQLSAAIEGADEILFAWGTGRIAGVVGKLLTEQAAWVRARVSARSPSKVWMVAGTPRHPSRWRQFVGPEKRRVEGSSFEERLAKVLTSHESGTLP</sequence>
<organism evidence="1 2">
    <name type="scientific">Streptomyces aureus</name>
    <dbReference type="NCBI Taxonomy" id="193461"/>
    <lineage>
        <taxon>Bacteria</taxon>
        <taxon>Bacillati</taxon>
        <taxon>Actinomycetota</taxon>
        <taxon>Actinomycetes</taxon>
        <taxon>Kitasatosporales</taxon>
        <taxon>Streptomycetaceae</taxon>
        <taxon>Streptomyces</taxon>
    </lineage>
</organism>
<dbReference type="Proteomes" id="UP001571476">
    <property type="component" value="Unassembled WGS sequence"/>
</dbReference>
<dbReference type="InterPro" id="IPR012441">
    <property type="entry name" value="DUF1643"/>
</dbReference>
<evidence type="ECO:0000313" key="1">
    <source>
        <dbReference type="EMBL" id="MFA3840728.1"/>
    </source>
</evidence>
<proteinExistence type="predicted"/>
<gene>
    <name evidence="1" type="ORF">ACEG43_31805</name>
</gene>
<reference evidence="1 2" key="1">
    <citation type="submission" date="2024-08" db="EMBL/GenBank/DDBJ databases">
        <title>Genome sequence of Streptomyces aureus CACIA-1.46HGO.</title>
        <authorList>
            <person name="Evangelista-Martinez Z."/>
        </authorList>
    </citation>
    <scope>NUCLEOTIDE SEQUENCE [LARGE SCALE GENOMIC DNA]</scope>
    <source>
        <strain evidence="1 2">CACIA-1.46HGO</strain>
    </source>
</reference>
<comment type="caution">
    <text evidence="1">The sequence shown here is derived from an EMBL/GenBank/DDBJ whole genome shotgun (WGS) entry which is preliminary data.</text>
</comment>
<dbReference type="EMBL" id="JBGOSP010000019">
    <property type="protein sequence ID" value="MFA3840728.1"/>
    <property type="molecule type" value="Genomic_DNA"/>
</dbReference>
<protein>
    <submittedName>
        <fullName evidence="1">DUF1643 domain-containing protein</fullName>
    </submittedName>
</protein>
<accession>A0ABV4ST96</accession>
<evidence type="ECO:0000313" key="2">
    <source>
        <dbReference type="Proteomes" id="UP001571476"/>
    </source>
</evidence>
<name>A0ABV4ST96_9ACTN</name>
<keyword evidence="2" id="KW-1185">Reference proteome</keyword>
<dbReference type="RefSeq" id="WP_372565184.1">
    <property type="nucleotide sequence ID" value="NZ_JBGOSP010000019.1"/>
</dbReference>
<dbReference type="Pfam" id="PF07799">
    <property type="entry name" value="DUF1643"/>
    <property type="match status" value="1"/>
</dbReference>